<accession>A0AAI8YJH4</accession>
<protein>
    <submittedName>
        <fullName evidence="2">Uu.00g083420.m01.CDS01</fullName>
    </submittedName>
</protein>
<dbReference type="EMBL" id="CAUWAG010000010">
    <property type="protein sequence ID" value="CAJ2507156.1"/>
    <property type="molecule type" value="Genomic_DNA"/>
</dbReference>
<sequence length="340" mass="38473">MDSEDEEPAYMNKVDANRLLRFTERFDYSEKPCEQADETPDSGADSDSDSSNSKDMWMCPVPSSLLDDFTTGDNLREQVPRKGITKDEEKLVKQLRKTFFDWYLAKDAKSREKLFTWGLDEASAYVVEAMQKGADSWGKVANAACDLLGLDSAKANQASMTWQGDVKVDDLVKDVLKKMPPSLGMALRRTVLDDDQLQNLVNFEDTYTISEFPGAHEDQDEGSMILSASLGADADAAVTFAARPFMFVINSRSGRFLPMVSNEAVQHEIDFADWIGKGFKLLGYDRLYGYRKDQWYYREESADDSDQAYEGHYAVFWFDEITPDDDMKPLDLAKLKARVG</sequence>
<dbReference type="Proteomes" id="UP001295740">
    <property type="component" value="Unassembled WGS sequence"/>
</dbReference>
<feature type="region of interest" description="Disordered" evidence="1">
    <location>
        <begin position="29"/>
        <end position="57"/>
    </location>
</feature>
<name>A0AAI8YJH4_9PEZI</name>
<keyword evidence="3" id="KW-1185">Reference proteome</keyword>
<feature type="compositionally biased region" description="Acidic residues" evidence="1">
    <location>
        <begin position="35"/>
        <end position="48"/>
    </location>
</feature>
<gene>
    <name evidence="2" type="ORF">KHLLAP_LOCUS7624</name>
</gene>
<evidence type="ECO:0000313" key="2">
    <source>
        <dbReference type="EMBL" id="CAJ2507156.1"/>
    </source>
</evidence>
<organism evidence="2 3">
    <name type="scientific">Anthostomella pinea</name>
    <dbReference type="NCBI Taxonomy" id="933095"/>
    <lineage>
        <taxon>Eukaryota</taxon>
        <taxon>Fungi</taxon>
        <taxon>Dikarya</taxon>
        <taxon>Ascomycota</taxon>
        <taxon>Pezizomycotina</taxon>
        <taxon>Sordariomycetes</taxon>
        <taxon>Xylariomycetidae</taxon>
        <taxon>Xylariales</taxon>
        <taxon>Xylariaceae</taxon>
        <taxon>Anthostomella</taxon>
    </lineage>
</organism>
<proteinExistence type="predicted"/>
<dbReference type="AlphaFoldDB" id="A0AAI8YJH4"/>
<evidence type="ECO:0000313" key="3">
    <source>
        <dbReference type="Proteomes" id="UP001295740"/>
    </source>
</evidence>
<evidence type="ECO:0000256" key="1">
    <source>
        <dbReference type="SAM" id="MobiDB-lite"/>
    </source>
</evidence>
<comment type="caution">
    <text evidence="2">The sequence shown here is derived from an EMBL/GenBank/DDBJ whole genome shotgun (WGS) entry which is preliminary data.</text>
</comment>
<reference evidence="2" key="1">
    <citation type="submission" date="2023-10" db="EMBL/GenBank/DDBJ databases">
        <authorList>
            <person name="Hackl T."/>
        </authorList>
    </citation>
    <scope>NUCLEOTIDE SEQUENCE</scope>
</reference>